<comment type="caution">
    <text evidence="1">The sequence shown here is derived from an EMBL/GenBank/DDBJ whole genome shotgun (WGS) entry which is preliminary data.</text>
</comment>
<name>A0ACC0C0C1_CATRO</name>
<gene>
    <name evidence="1" type="ORF">M9H77_09201</name>
</gene>
<dbReference type="EMBL" id="CM044702">
    <property type="protein sequence ID" value="KAI5678251.1"/>
    <property type="molecule type" value="Genomic_DNA"/>
</dbReference>
<proteinExistence type="predicted"/>
<keyword evidence="2" id="KW-1185">Reference proteome</keyword>
<sequence length="436" mass="49741">MVERKLYKTKLCVLYQRGHCPRQTCSFAHGNAELRHSFNGRYENRGSDLREKLDRRHSPFRKYSPVGEARGRHVSHGDSPQSFEMMRKRRKREQLDGHSDLSGSLRLSEGNEHKVKDTRQISPESKDFLDEQLRRAHSEISILDDHKRKLEIYLEERIQETHNLNSRIQDIETQLSREKEESKRITSKIKKFIKAYNRQSRLEEDLKRSHAHLEKMTEQLALDAMQPGGDEEDPGLNHMSGENAGNRARTPRNELQKNASPSNRRSRVQHEGHDISIQADPTKGEQLTGKARMDGPSRWSAPSDSNRNNKPGAAGNWMNMSRPSTDEYKRTISTSTEFASSNKPKVFEASLMLPSTSMAAHANDEVVDIIEMDEKFELMGTASMNETEAAFKVPPVPFPPVPPPPVPENAYAQYKGDDESVDIEGTEEEMAEIDIV</sequence>
<evidence type="ECO:0000313" key="2">
    <source>
        <dbReference type="Proteomes" id="UP001060085"/>
    </source>
</evidence>
<accession>A0ACC0C0C1</accession>
<evidence type="ECO:0000313" key="1">
    <source>
        <dbReference type="EMBL" id="KAI5678251.1"/>
    </source>
</evidence>
<reference evidence="2" key="1">
    <citation type="journal article" date="2023" name="Nat. Plants">
        <title>Single-cell RNA sequencing provides a high-resolution roadmap for understanding the multicellular compartmentation of specialized metabolism.</title>
        <authorList>
            <person name="Sun S."/>
            <person name="Shen X."/>
            <person name="Li Y."/>
            <person name="Li Y."/>
            <person name="Wang S."/>
            <person name="Li R."/>
            <person name="Zhang H."/>
            <person name="Shen G."/>
            <person name="Guo B."/>
            <person name="Wei J."/>
            <person name="Xu J."/>
            <person name="St-Pierre B."/>
            <person name="Chen S."/>
            <person name="Sun C."/>
        </authorList>
    </citation>
    <scope>NUCLEOTIDE SEQUENCE [LARGE SCALE GENOMIC DNA]</scope>
</reference>
<organism evidence="1 2">
    <name type="scientific">Catharanthus roseus</name>
    <name type="common">Madagascar periwinkle</name>
    <name type="synonym">Vinca rosea</name>
    <dbReference type="NCBI Taxonomy" id="4058"/>
    <lineage>
        <taxon>Eukaryota</taxon>
        <taxon>Viridiplantae</taxon>
        <taxon>Streptophyta</taxon>
        <taxon>Embryophyta</taxon>
        <taxon>Tracheophyta</taxon>
        <taxon>Spermatophyta</taxon>
        <taxon>Magnoliopsida</taxon>
        <taxon>eudicotyledons</taxon>
        <taxon>Gunneridae</taxon>
        <taxon>Pentapetalae</taxon>
        <taxon>asterids</taxon>
        <taxon>lamiids</taxon>
        <taxon>Gentianales</taxon>
        <taxon>Apocynaceae</taxon>
        <taxon>Rauvolfioideae</taxon>
        <taxon>Vinceae</taxon>
        <taxon>Catharanthinae</taxon>
        <taxon>Catharanthus</taxon>
    </lineage>
</organism>
<protein>
    <submittedName>
        <fullName evidence="1">Uncharacterized protein</fullName>
    </submittedName>
</protein>
<dbReference type="Proteomes" id="UP001060085">
    <property type="component" value="Linkage Group LG02"/>
</dbReference>